<evidence type="ECO:0000313" key="1">
    <source>
        <dbReference type="EMBL" id="MBP2325322.1"/>
    </source>
</evidence>
<dbReference type="RefSeq" id="WP_209642533.1">
    <property type="nucleotide sequence ID" value="NZ_JAGINW010000001.1"/>
</dbReference>
<reference evidence="1 2" key="1">
    <citation type="submission" date="2021-03" db="EMBL/GenBank/DDBJ databases">
        <title>Sequencing the genomes of 1000 actinobacteria strains.</title>
        <authorList>
            <person name="Klenk H.-P."/>
        </authorList>
    </citation>
    <scope>NUCLEOTIDE SEQUENCE [LARGE SCALE GENOMIC DNA]</scope>
    <source>
        <strain evidence="1 2">DSM 46670</strain>
    </source>
</reference>
<proteinExistence type="predicted"/>
<name>A0ABS4TLM1_9PSEU</name>
<dbReference type="Proteomes" id="UP001519332">
    <property type="component" value="Unassembled WGS sequence"/>
</dbReference>
<dbReference type="EMBL" id="JAGINW010000001">
    <property type="protein sequence ID" value="MBP2325322.1"/>
    <property type="molecule type" value="Genomic_DNA"/>
</dbReference>
<sequence>MPFYLGRLGALRQLRDPMKGLDATNERLGATHRSLNGTTTVDTLGHKRTYKLQWDYLTHDELSYVEALYLGLIDGPLRLIDPQRKNRLAAQASSGGSRFRNIAGFTPTQGTVTFTPSTPPPEVFAAGAITWAIPATTGGRLIVGDNLTGRVPLITGEQVTLSIYATGEGLTARAVVVPFDAAGVAGAPVFGPAIGLTAVYQRLAVTLTPNTGQAGCAVGLDVPSGGPAGMVTTTGWQLEAATTASPWGPGSGCPVVVVESLADTYPEYGYHASTLTLLEA</sequence>
<evidence type="ECO:0000313" key="2">
    <source>
        <dbReference type="Proteomes" id="UP001519332"/>
    </source>
</evidence>
<protein>
    <submittedName>
        <fullName evidence="1">Uncharacterized protein</fullName>
    </submittedName>
</protein>
<comment type="caution">
    <text evidence="1">The sequence shown here is derived from an EMBL/GenBank/DDBJ whole genome shotgun (WGS) entry which is preliminary data.</text>
</comment>
<gene>
    <name evidence="1" type="ORF">JOF56_005707</name>
</gene>
<keyword evidence="2" id="KW-1185">Reference proteome</keyword>
<accession>A0ABS4TLM1</accession>
<organism evidence="1 2">
    <name type="scientific">Kibdelosporangium banguiense</name>
    <dbReference type="NCBI Taxonomy" id="1365924"/>
    <lineage>
        <taxon>Bacteria</taxon>
        <taxon>Bacillati</taxon>
        <taxon>Actinomycetota</taxon>
        <taxon>Actinomycetes</taxon>
        <taxon>Pseudonocardiales</taxon>
        <taxon>Pseudonocardiaceae</taxon>
        <taxon>Kibdelosporangium</taxon>
    </lineage>
</organism>